<name>A0ABT9U2V6_PAEHA</name>
<accession>A0ABT9U2V6</accession>
<keyword evidence="1" id="KW-0812">Transmembrane</keyword>
<evidence type="ECO:0000313" key="2">
    <source>
        <dbReference type="EMBL" id="MDQ0113957.1"/>
    </source>
</evidence>
<comment type="caution">
    <text evidence="2">The sequence shown here is derived from an EMBL/GenBank/DDBJ whole genome shotgun (WGS) entry which is preliminary data.</text>
</comment>
<dbReference type="Proteomes" id="UP001229346">
    <property type="component" value="Unassembled WGS sequence"/>
</dbReference>
<dbReference type="RefSeq" id="WP_307205229.1">
    <property type="nucleotide sequence ID" value="NZ_JAUSSU010000006.1"/>
</dbReference>
<organism evidence="2 3">
    <name type="scientific">Paenibacillus harenae</name>
    <dbReference type="NCBI Taxonomy" id="306543"/>
    <lineage>
        <taxon>Bacteria</taxon>
        <taxon>Bacillati</taxon>
        <taxon>Bacillota</taxon>
        <taxon>Bacilli</taxon>
        <taxon>Bacillales</taxon>
        <taxon>Paenibacillaceae</taxon>
        <taxon>Paenibacillus</taxon>
    </lineage>
</organism>
<evidence type="ECO:0000256" key="1">
    <source>
        <dbReference type="SAM" id="Phobius"/>
    </source>
</evidence>
<feature type="transmembrane region" description="Helical" evidence="1">
    <location>
        <begin position="33"/>
        <end position="54"/>
    </location>
</feature>
<reference evidence="2 3" key="1">
    <citation type="submission" date="2023-07" db="EMBL/GenBank/DDBJ databases">
        <title>Sorghum-associated microbial communities from plants grown in Nebraska, USA.</title>
        <authorList>
            <person name="Schachtman D."/>
        </authorList>
    </citation>
    <scope>NUCLEOTIDE SEQUENCE [LARGE SCALE GENOMIC DNA]</scope>
    <source>
        <strain evidence="2 3">CC482</strain>
    </source>
</reference>
<keyword evidence="1" id="KW-1133">Transmembrane helix</keyword>
<feature type="transmembrane region" description="Helical" evidence="1">
    <location>
        <begin position="99"/>
        <end position="127"/>
    </location>
</feature>
<proteinExistence type="predicted"/>
<dbReference type="EMBL" id="JAUSSU010000006">
    <property type="protein sequence ID" value="MDQ0113957.1"/>
    <property type="molecule type" value="Genomic_DNA"/>
</dbReference>
<gene>
    <name evidence="2" type="ORF">J2T15_003400</name>
</gene>
<sequence>MKGIRIIELLFSPLLHAILSICFIDLVVMETSIVVGVLFGLLMLLTNTAATTFTANGKWHFLITSTILYLLFFIAIVAFANLNSGPASLNDDGNFGAGILILVIGLPVSLGTFLLGTIQGVYLSLLFKKKLHTAKRRFYAKLQE</sequence>
<keyword evidence="1" id="KW-0472">Membrane</keyword>
<feature type="transmembrane region" description="Helical" evidence="1">
    <location>
        <begin position="7"/>
        <end position="27"/>
    </location>
</feature>
<evidence type="ECO:0000313" key="3">
    <source>
        <dbReference type="Proteomes" id="UP001229346"/>
    </source>
</evidence>
<feature type="transmembrane region" description="Helical" evidence="1">
    <location>
        <begin position="61"/>
        <end position="79"/>
    </location>
</feature>
<protein>
    <submittedName>
        <fullName evidence="2">Mg/Co/Ni transporter MgtE</fullName>
    </submittedName>
</protein>
<keyword evidence="3" id="KW-1185">Reference proteome</keyword>